<keyword evidence="2" id="KW-1185">Reference proteome</keyword>
<sequence length="93" mass="9392">MASSASARSPNANEAETAVKRTAFGPNNAIAVVADPAPSPVSASFKKQANKRNNSLSRSKLPVGVSDLRKLVSAAGLGCRSPASIGVVTDVAE</sequence>
<evidence type="ECO:0000313" key="1">
    <source>
        <dbReference type="EMBL" id="CAD6258639.1"/>
    </source>
</evidence>
<comment type="caution">
    <text evidence="1">The sequence shown here is derived from an EMBL/GenBank/DDBJ whole genome shotgun (WGS) entry which is preliminary data.</text>
</comment>
<proteinExistence type="predicted"/>
<dbReference type="AlphaFoldDB" id="A0A811QLY5"/>
<protein>
    <submittedName>
        <fullName evidence="1">Uncharacterized protein</fullName>
    </submittedName>
</protein>
<gene>
    <name evidence="1" type="ORF">NCGR_LOCUS42108</name>
</gene>
<organism evidence="1 2">
    <name type="scientific">Miscanthus lutarioriparius</name>
    <dbReference type="NCBI Taxonomy" id="422564"/>
    <lineage>
        <taxon>Eukaryota</taxon>
        <taxon>Viridiplantae</taxon>
        <taxon>Streptophyta</taxon>
        <taxon>Embryophyta</taxon>
        <taxon>Tracheophyta</taxon>
        <taxon>Spermatophyta</taxon>
        <taxon>Magnoliopsida</taxon>
        <taxon>Liliopsida</taxon>
        <taxon>Poales</taxon>
        <taxon>Poaceae</taxon>
        <taxon>PACMAD clade</taxon>
        <taxon>Panicoideae</taxon>
        <taxon>Andropogonodae</taxon>
        <taxon>Andropogoneae</taxon>
        <taxon>Saccharinae</taxon>
        <taxon>Miscanthus</taxon>
    </lineage>
</organism>
<dbReference type="EMBL" id="CAJGYO010000010">
    <property type="protein sequence ID" value="CAD6258639.1"/>
    <property type="molecule type" value="Genomic_DNA"/>
</dbReference>
<accession>A0A811QLY5</accession>
<evidence type="ECO:0000313" key="2">
    <source>
        <dbReference type="Proteomes" id="UP000604825"/>
    </source>
</evidence>
<dbReference type="OrthoDB" id="10502819at2759"/>
<name>A0A811QLY5_9POAL</name>
<reference evidence="1" key="1">
    <citation type="submission" date="2020-10" db="EMBL/GenBank/DDBJ databases">
        <authorList>
            <person name="Han B."/>
            <person name="Lu T."/>
            <person name="Zhao Q."/>
            <person name="Huang X."/>
            <person name="Zhao Y."/>
        </authorList>
    </citation>
    <scope>NUCLEOTIDE SEQUENCE</scope>
</reference>
<dbReference type="Proteomes" id="UP000604825">
    <property type="component" value="Unassembled WGS sequence"/>
</dbReference>